<comment type="caution">
    <text evidence="1">The sequence shown here is derived from an EMBL/GenBank/DDBJ whole genome shotgun (WGS) entry which is preliminary data.</text>
</comment>
<dbReference type="STRING" id="320771.Cflav_PD5563"/>
<sequence length="177" mass="20295">MKNILKKYAESFCSSMDDWSDEEVVKTVDLFRGQWMEAVCDRARLIANVRRVEEDTEWNNIACRLIYVALSKEISEGRDLHLVMKISRIAPVAVTYWLNYEPWLIDKNLAVPAGMPFSGRLGSEALKVRKQILDLLHLRGFFVVPRIEFEFEVKIGAGEESARRSISGGTFFFGSKI</sequence>
<protein>
    <submittedName>
        <fullName evidence="1">Uncharacterized protein</fullName>
    </submittedName>
</protein>
<accession>B9XBP3</accession>
<evidence type="ECO:0000313" key="2">
    <source>
        <dbReference type="Proteomes" id="UP000003688"/>
    </source>
</evidence>
<keyword evidence="2" id="KW-1185">Reference proteome</keyword>
<name>B9XBP3_PEDPL</name>
<dbReference type="EMBL" id="ABOX02000003">
    <property type="protein sequence ID" value="EEF62928.1"/>
    <property type="molecule type" value="Genomic_DNA"/>
</dbReference>
<evidence type="ECO:0000313" key="1">
    <source>
        <dbReference type="EMBL" id="EEF62928.1"/>
    </source>
</evidence>
<dbReference type="Proteomes" id="UP000003688">
    <property type="component" value="Unassembled WGS sequence"/>
</dbReference>
<reference evidence="1 2" key="1">
    <citation type="journal article" date="2011" name="J. Bacteriol.">
        <title>Genome sequence of 'Pedosphaera parvula' Ellin514, an aerobic Verrucomicrobial isolate from pasture soil.</title>
        <authorList>
            <person name="Kant R."/>
            <person name="van Passel M.W."/>
            <person name="Sangwan P."/>
            <person name="Palva A."/>
            <person name="Lucas S."/>
            <person name="Copeland A."/>
            <person name="Lapidus A."/>
            <person name="Glavina Del Rio T."/>
            <person name="Dalin E."/>
            <person name="Tice H."/>
            <person name="Bruce D."/>
            <person name="Goodwin L."/>
            <person name="Pitluck S."/>
            <person name="Chertkov O."/>
            <person name="Larimer F.W."/>
            <person name="Land M.L."/>
            <person name="Hauser L."/>
            <person name="Brettin T.S."/>
            <person name="Detter J.C."/>
            <person name="Han S."/>
            <person name="de Vos W.M."/>
            <person name="Janssen P.H."/>
            <person name="Smidt H."/>
        </authorList>
    </citation>
    <scope>NUCLEOTIDE SEQUENCE [LARGE SCALE GENOMIC DNA]</scope>
    <source>
        <strain evidence="1 2">Ellin514</strain>
    </source>
</reference>
<dbReference type="AlphaFoldDB" id="B9XBP3"/>
<dbReference type="RefSeq" id="WP_007413241.1">
    <property type="nucleotide sequence ID" value="NZ_ABOX02000003.1"/>
</dbReference>
<proteinExistence type="predicted"/>
<organism evidence="1 2">
    <name type="scientific">Pedosphaera parvula (strain Ellin514)</name>
    <dbReference type="NCBI Taxonomy" id="320771"/>
    <lineage>
        <taxon>Bacteria</taxon>
        <taxon>Pseudomonadati</taxon>
        <taxon>Verrucomicrobiota</taxon>
        <taxon>Pedosphaerae</taxon>
        <taxon>Pedosphaerales</taxon>
        <taxon>Pedosphaeraceae</taxon>
        <taxon>Pedosphaera</taxon>
    </lineage>
</organism>
<gene>
    <name evidence="1" type="ORF">Cflav_PD5563</name>
</gene>